<accession>A0A239Y665</accession>
<evidence type="ECO:0000313" key="4">
    <source>
        <dbReference type="Proteomes" id="UP000242084"/>
    </source>
</evidence>
<proteinExistence type="predicted"/>
<keyword evidence="2" id="KW-0472">Membrane</keyword>
<dbReference type="KEGG" id="sste:SAMEA4384403_0072"/>
<keyword evidence="2" id="KW-1133">Transmembrane helix</keyword>
<feature type="transmembrane region" description="Helical" evidence="2">
    <location>
        <begin position="15"/>
        <end position="36"/>
    </location>
</feature>
<evidence type="ECO:0000256" key="2">
    <source>
        <dbReference type="SAM" id="Phobius"/>
    </source>
</evidence>
<gene>
    <name evidence="3" type="ORF">SAMEA4384403_00072</name>
</gene>
<dbReference type="InterPro" id="IPR029058">
    <property type="entry name" value="AB_hydrolase_fold"/>
</dbReference>
<keyword evidence="2" id="KW-0812">Transmembrane</keyword>
<organism evidence="3 4">
    <name type="scientific">Mammaliicoccus stepanovicii</name>
    <dbReference type="NCBI Taxonomy" id="643214"/>
    <lineage>
        <taxon>Bacteria</taxon>
        <taxon>Bacillati</taxon>
        <taxon>Bacillota</taxon>
        <taxon>Bacilli</taxon>
        <taxon>Bacillales</taxon>
        <taxon>Staphylococcaceae</taxon>
        <taxon>Mammaliicoccus</taxon>
    </lineage>
</organism>
<feature type="region of interest" description="Disordered" evidence="1">
    <location>
        <begin position="272"/>
        <end position="292"/>
    </location>
</feature>
<reference evidence="3 4" key="1">
    <citation type="submission" date="2017-06" db="EMBL/GenBank/DDBJ databases">
        <authorList>
            <consortium name="Pathogen Informatics"/>
        </authorList>
    </citation>
    <scope>NUCLEOTIDE SEQUENCE [LARGE SCALE GENOMIC DNA]</scope>
    <source>
        <strain evidence="3 4">NCTC13839</strain>
    </source>
</reference>
<protein>
    <submittedName>
        <fullName evidence="3">Alpha/beta hydrolase</fullName>
    </submittedName>
</protein>
<dbReference type="SUPFAM" id="SSF53474">
    <property type="entry name" value="alpha/beta-Hydrolases"/>
    <property type="match status" value="1"/>
</dbReference>
<evidence type="ECO:0000256" key="1">
    <source>
        <dbReference type="SAM" id="MobiDB-lite"/>
    </source>
</evidence>
<dbReference type="InterPro" id="IPR010315">
    <property type="entry name" value="DUF915_hydro-like"/>
</dbReference>
<evidence type="ECO:0000313" key="3">
    <source>
        <dbReference type="EMBL" id="SNV54367.1"/>
    </source>
</evidence>
<dbReference type="EMBL" id="LT906462">
    <property type="protein sequence ID" value="SNV54367.1"/>
    <property type="molecule type" value="Genomic_DNA"/>
</dbReference>
<keyword evidence="4" id="KW-1185">Reference proteome</keyword>
<dbReference type="GO" id="GO:0016787">
    <property type="term" value="F:hydrolase activity"/>
    <property type="evidence" value="ECO:0007669"/>
    <property type="project" value="UniProtKB-KW"/>
</dbReference>
<dbReference type="Proteomes" id="UP000242084">
    <property type="component" value="Chromosome 1"/>
</dbReference>
<sequence length="306" mass="34396">MILNMRIGVFKVKKLFILGVCLIGCVVIGGFILFGVNQQTQTHSDKQQHAKQSGHNKFVSSQTPTLFLHGYAGSANSEKFMVNEAKDKGVTKHIIKAYVSRDGEVQLKGKWTKDAINPIVQIELENNKQGYLDVNANWIKNVLTTLQSKYNIKKFNFVGHSMGNLSFATYMMTYGNDPSLPKLNKQVNIAGTFNGVLNMNEKVNEISVDANGKPSRMNPPYPRLRKIQEIYKGQHIDVLNIYGDLQDGTHSDGRVSNSSSKSLKYLLGNSPQSYRESKYEGPNAQHSQLHENSEVANDIIKFLWER</sequence>
<dbReference type="AlphaFoldDB" id="A0A239Y665"/>
<keyword evidence="3" id="KW-0378">Hydrolase</keyword>
<dbReference type="Gene3D" id="3.40.50.1820">
    <property type="entry name" value="alpha/beta hydrolase"/>
    <property type="match status" value="1"/>
</dbReference>
<name>A0A239Y665_9STAP</name>
<dbReference type="Pfam" id="PF06028">
    <property type="entry name" value="DUF915"/>
    <property type="match status" value="1"/>
</dbReference>